<gene>
    <name evidence="1" type="ORF">BRADI_2g44851v3</name>
</gene>
<dbReference type="Gramene" id="PNT72463">
    <property type="protein sequence ID" value="PNT72463"/>
    <property type="gene ID" value="BRADI_2g44851v3"/>
</dbReference>
<evidence type="ECO:0000313" key="3">
    <source>
        <dbReference type="Proteomes" id="UP000008810"/>
    </source>
</evidence>
<evidence type="ECO:0000313" key="1">
    <source>
        <dbReference type="EMBL" id="PNT72463.1"/>
    </source>
</evidence>
<dbReference type="InParanoid" id="A0A2K2DDW9"/>
<keyword evidence="3" id="KW-1185">Reference proteome</keyword>
<dbReference type="AlphaFoldDB" id="A0A2K2DDW9"/>
<evidence type="ECO:0000313" key="2">
    <source>
        <dbReference type="EnsemblPlants" id="PNT72463"/>
    </source>
</evidence>
<reference evidence="1 2" key="1">
    <citation type="journal article" date="2010" name="Nature">
        <title>Genome sequencing and analysis of the model grass Brachypodium distachyon.</title>
        <authorList>
            <consortium name="International Brachypodium Initiative"/>
        </authorList>
    </citation>
    <scope>NUCLEOTIDE SEQUENCE [LARGE SCALE GENOMIC DNA]</scope>
    <source>
        <strain evidence="1 2">Bd21</strain>
    </source>
</reference>
<organism evidence="1">
    <name type="scientific">Brachypodium distachyon</name>
    <name type="common">Purple false brome</name>
    <name type="synonym">Trachynia distachya</name>
    <dbReference type="NCBI Taxonomy" id="15368"/>
    <lineage>
        <taxon>Eukaryota</taxon>
        <taxon>Viridiplantae</taxon>
        <taxon>Streptophyta</taxon>
        <taxon>Embryophyta</taxon>
        <taxon>Tracheophyta</taxon>
        <taxon>Spermatophyta</taxon>
        <taxon>Magnoliopsida</taxon>
        <taxon>Liliopsida</taxon>
        <taxon>Poales</taxon>
        <taxon>Poaceae</taxon>
        <taxon>BOP clade</taxon>
        <taxon>Pooideae</taxon>
        <taxon>Stipodae</taxon>
        <taxon>Brachypodieae</taxon>
        <taxon>Brachypodium</taxon>
    </lineage>
</organism>
<dbReference type="EMBL" id="CM000881">
    <property type="protein sequence ID" value="PNT72463.1"/>
    <property type="molecule type" value="Genomic_DNA"/>
</dbReference>
<reference evidence="2" key="3">
    <citation type="submission" date="2018-08" db="UniProtKB">
        <authorList>
            <consortium name="EnsemblPlants"/>
        </authorList>
    </citation>
    <scope>IDENTIFICATION</scope>
    <source>
        <strain evidence="2">cv. Bd21</strain>
    </source>
</reference>
<dbReference type="EnsemblPlants" id="PNT72463">
    <property type="protein sequence ID" value="PNT72463"/>
    <property type="gene ID" value="BRADI_2g44851v3"/>
</dbReference>
<name>A0A2K2DDW9_BRADI</name>
<accession>A0A2K2DDW9</accession>
<dbReference type="Proteomes" id="UP000008810">
    <property type="component" value="Chromosome 2"/>
</dbReference>
<sequence>MDLALEHMKKNMIDKFQTFKDTHPCRHTSIGR</sequence>
<reference evidence="1" key="2">
    <citation type="submission" date="2017-06" db="EMBL/GenBank/DDBJ databases">
        <title>WGS assembly of Brachypodium distachyon.</title>
        <authorList>
            <consortium name="The International Brachypodium Initiative"/>
            <person name="Lucas S."/>
            <person name="Harmon-Smith M."/>
            <person name="Lail K."/>
            <person name="Tice H."/>
            <person name="Grimwood J."/>
            <person name="Bruce D."/>
            <person name="Barry K."/>
            <person name="Shu S."/>
            <person name="Lindquist E."/>
            <person name="Wang M."/>
            <person name="Pitluck S."/>
            <person name="Vogel J.P."/>
            <person name="Garvin D.F."/>
            <person name="Mockler T.C."/>
            <person name="Schmutz J."/>
            <person name="Rokhsar D."/>
            <person name="Bevan M.W."/>
        </authorList>
    </citation>
    <scope>NUCLEOTIDE SEQUENCE</scope>
    <source>
        <strain evidence="1">Bd21</strain>
    </source>
</reference>
<proteinExistence type="predicted"/>
<protein>
    <submittedName>
        <fullName evidence="1 2">Uncharacterized protein</fullName>
    </submittedName>
</protein>